<dbReference type="KEGG" id="mbry:B1812_11430"/>
<dbReference type="Gene3D" id="3.40.50.150">
    <property type="entry name" value="Vaccinia Virus protein VP39"/>
    <property type="match status" value="1"/>
</dbReference>
<evidence type="ECO:0000313" key="7">
    <source>
        <dbReference type="Proteomes" id="UP000193978"/>
    </source>
</evidence>
<dbReference type="PANTHER" id="PTHR43619:SF2">
    <property type="entry name" value="S-ADENOSYL-L-METHIONINE-DEPENDENT METHYLTRANSFERASES SUPERFAMILY PROTEIN"/>
    <property type="match status" value="1"/>
</dbReference>
<organism evidence="6 7">
    <name type="scientific">Methylocystis bryophila</name>
    <dbReference type="NCBI Taxonomy" id="655015"/>
    <lineage>
        <taxon>Bacteria</taxon>
        <taxon>Pseudomonadati</taxon>
        <taxon>Pseudomonadota</taxon>
        <taxon>Alphaproteobacteria</taxon>
        <taxon>Hyphomicrobiales</taxon>
        <taxon>Methylocystaceae</taxon>
        <taxon>Methylocystis</taxon>
    </lineage>
</organism>
<keyword evidence="2 4" id="KW-0489">Methyltransferase</keyword>
<evidence type="ECO:0000256" key="4">
    <source>
        <dbReference type="RuleBase" id="RU362030"/>
    </source>
</evidence>
<evidence type="ECO:0000256" key="2">
    <source>
        <dbReference type="ARBA" id="ARBA00022603"/>
    </source>
</evidence>
<dbReference type="GO" id="GO:0032259">
    <property type="term" value="P:methylation"/>
    <property type="evidence" value="ECO:0007669"/>
    <property type="project" value="UniProtKB-KW"/>
</dbReference>
<comment type="function">
    <text evidence="4">Exhibits S-adenosyl-L-methionine-dependent methyltransferase activity.</text>
</comment>
<feature type="region of interest" description="Disordered" evidence="5">
    <location>
        <begin position="1"/>
        <end position="21"/>
    </location>
</feature>
<dbReference type="OrthoDB" id="9806164at2"/>
<dbReference type="InterPro" id="IPR029063">
    <property type="entry name" value="SAM-dependent_MTases_sf"/>
</dbReference>
<name>A0A1W6MVI3_9HYPH</name>
<comment type="similarity">
    <text evidence="1 4">Belongs to the UPF0677 family.</text>
</comment>
<evidence type="ECO:0000256" key="5">
    <source>
        <dbReference type="SAM" id="MobiDB-lite"/>
    </source>
</evidence>
<reference evidence="6 7" key="1">
    <citation type="submission" date="2017-02" db="EMBL/GenBank/DDBJ databases">
        <authorList>
            <person name="Peterson S.W."/>
        </authorList>
    </citation>
    <scope>NUCLEOTIDE SEQUENCE [LARGE SCALE GENOMIC DNA]</scope>
    <source>
        <strain evidence="6 7">S285</strain>
    </source>
</reference>
<evidence type="ECO:0000256" key="3">
    <source>
        <dbReference type="ARBA" id="ARBA00022679"/>
    </source>
</evidence>
<sequence>MKDDRPSLTARGAAGHRAAHQRLEGGSVFDDPFARKILGAEGCAEADQRARDRGLRPLRLLIAARSRFAEAALAEAVAGGLRQAVVLGAGLDTFALRNPHAEQGLRVFEVDHPATQAWKRRRLIEEGLAVPPSLVFVPVDLERESLGERLRAKGFDAGAPAFFFWLGVVPYLTRDAILATLRFIARIPAGEVVFDYSEPLANYPPARRAGLQGLTERAAAAGEPMISFPEPAALAQDLRALGFDEVEDLDLSEISTRFLGGRKGRGRRAGPHFLRARRRG</sequence>
<dbReference type="RefSeq" id="WP_085771693.1">
    <property type="nucleotide sequence ID" value="NZ_AP027149.1"/>
</dbReference>
<dbReference type="SUPFAM" id="SSF53335">
    <property type="entry name" value="S-adenosyl-L-methionine-dependent methyltransferases"/>
    <property type="match status" value="1"/>
</dbReference>
<dbReference type="InterPro" id="IPR011610">
    <property type="entry name" value="SAM_mthyl_Trfase_ML2640-like"/>
</dbReference>
<dbReference type="Pfam" id="PF04072">
    <property type="entry name" value="LCM"/>
    <property type="match status" value="1"/>
</dbReference>
<keyword evidence="4" id="KW-0949">S-adenosyl-L-methionine</keyword>
<keyword evidence="7" id="KW-1185">Reference proteome</keyword>
<evidence type="ECO:0000256" key="1">
    <source>
        <dbReference type="ARBA" id="ARBA00008138"/>
    </source>
</evidence>
<evidence type="ECO:0000313" key="6">
    <source>
        <dbReference type="EMBL" id="ARN81577.1"/>
    </source>
</evidence>
<dbReference type="GO" id="GO:0008168">
    <property type="term" value="F:methyltransferase activity"/>
    <property type="evidence" value="ECO:0007669"/>
    <property type="project" value="UniProtKB-UniRule"/>
</dbReference>
<dbReference type="PANTHER" id="PTHR43619">
    <property type="entry name" value="S-ADENOSYL-L-METHIONINE-DEPENDENT METHYLTRANSFERASE YKTD-RELATED"/>
    <property type="match status" value="1"/>
</dbReference>
<dbReference type="EC" id="2.1.1.-" evidence="4"/>
<gene>
    <name evidence="6" type="ORF">B1812_11430</name>
</gene>
<dbReference type="InterPro" id="IPR007213">
    <property type="entry name" value="Ppm1/Ppm2/Tcmp"/>
</dbReference>
<dbReference type="NCBIfam" id="TIGR00027">
    <property type="entry name" value="mthyl_TIGR00027"/>
    <property type="match status" value="1"/>
</dbReference>
<dbReference type="STRING" id="655015.B1812_11430"/>
<dbReference type="EMBL" id="CP019948">
    <property type="protein sequence ID" value="ARN81577.1"/>
    <property type="molecule type" value="Genomic_DNA"/>
</dbReference>
<dbReference type="Proteomes" id="UP000193978">
    <property type="component" value="Chromosome"/>
</dbReference>
<dbReference type="AlphaFoldDB" id="A0A1W6MVI3"/>
<proteinExistence type="inferred from homology"/>
<keyword evidence="3 6" id="KW-0808">Transferase</keyword>
<accession>A0A1W6MVI3</accession>
<protein>
    <recommendedName>
        <fullName evidence="4">S-adenosyl-L-methionine-dependent methyltransferase</fullName>
        <ecNumber evidence="4">2.1.1.-</ecNumber>
    </recommendedName>
</protein>